<feature type="compositionally biased region" description="Basic and acidic residues" evidence="1">
    <location>
        <begin position="56"/>
        <end position="65"/>
    </location>
</feature>
<sequence length="101" mass="11565">MITGPPDTLPEFTLLLPDRPPQTNQERRCDAAMALDTRQCHTADFRLLIYPKKLGQRQDREETNREPMSSMPTDPSVTQALAVHLHDIRIPSLKPQGTRKY</sequence>
<keyword evidence="3" id="KW-1185">Reference proteome</keyword>
<comment type="caution">
    <text evidence="2">The sequence shown here is derived from an EMBL/GenBank/DDBJ whole genome shotgun (WGS) entry which is preliminary data.</text>
</comment>
<dbReference type="EMBL" id="JANIEX010001230">
    <property type="protein sequence ID" value="KAJ3560143.1"/>
    <property type="molecule type" value="Genomic_DNA"/>
</dbReference>
<accession>A0AAD5VH67</accession>
<evidence type="ECO:0000313" key="3">
    <source>
        <dbReference type="Proteomes" id="UP001213000"/>
    </source>
</evidence>
<organism evidence="2 3">
    <name type="scientific">Leucocoprinus birnbaumii</name>
    <dbReference type="NCBI Taxonomy" id="56174"/>
    <lineage>
        <taxon>Eukaryota</taxon>
        <taxon>Fungi</taxon>
        <taxon>Dikarya</taxon>
        <taxon>Basidiomycota</taxon>
        <taxon>Agaricomycotina</taxon>
        <taxon>Agaricomycetes</taxon>
        <taxon>Agaricomycetidae</taxon>
        <taxon>Agaricales</taxon>
        <taxon>Agaricineae</taxon>
        <taxon>Agaricaceae</taxon>
        <taxon>Leucocoprinus</taxon>
    </lineage>
</organism>
<dbReference type="Proteomes" id="UP001213000">
    <property type="component" value="Unassembled WGS sequence"/>
</dbReference>
<feature type="region of interest" description="Disordered" evidence="1">
    <location>
        <begin position="54"/>
        <end position="75"/>
    </location>
</feature>
<gene>
    <name evidence="2" type="ORF">NP233_g11029</name>
</gene>
<feature type="compositionally biased region" description="Polar residues" evidence="1">
    <location>
        <begin position="66"/>
        <end position="75"/>
    </location>
</feature>
<name>A0AAD5VH67_9AGAR</name>
<feature type="region of interest" description="Disordered" evidence="1">
    <location>
        <begin position="1"/>
        <end position="24"/>
    </location>
</feature>
<protein>
    <submittedName>
        <fullName evidence="2">Uncharacterized protein</fullName>
    </submittedName>
</protein>
<evidence type="ECO:0000313" key="2">
    <source>
        <dbReference type="EMBL" id="KAJ3560143.1"/>
    </source>
</evidence>
<evidence type="ECO:0000256" key="1">
    <source>
        <dbReference type="SAM" id="MobiDB-lite"/>
    </source>
</evidence>
<dbReference type="AlphaFoldDB" id="A0AAD5VH67"/>
<reference evidence="2" key="1">
    <citation type="submission" date="2022-07" db="EMBL/GenBank/DDBJ databases">
        <title>Genome Sequence of Leucocoprinus birnbaumii.</title>
        <authorList>
            <person name="Buettner E."/>
        </authorList>
    </citation>
    <scope>NUCLEOTIDE SEQUENCE</scope>
    <source>
        <strain evidence="2">VT141</strain>
    </source>
</reference>
<proteinExistence type="predicted"/>